<evidence type="ECO:0000313" key="10">
    <source>
        <dbReference type="EMBL" id="CAG7726661.1"/>
    </source>
</evidence>
<dbReference type="PROSITE" id="PS51155">
    <property type="entry name" value="CHIT_BIND_RR_2"/>
    <property type="match status" value="1"/>
</dbReference>
<accession>A0A8J2K2R6</accession>
<evidence type="ECO:0000256" key="5">
    <source>
        <dbReference type="ARBA" id="ARBA00022989"/>
    </source>
</evidence>
<keyword evidence="11" id="KW-1185">Reference proteome</keyword>
<evidence type="ECO:0000256" key="9">
    <source>
        <dbReference type="SAM" id="Phobius"/>
    </source>
</evidence>
<comment type="caution">
    <text evidence="10">The sequence shown here is derived from an EMBL/GenBank/DDBJ whole genome shotgun (WGS) entry which is preliminary data.</text>
</comment>
<dbReference type="InterPro" id="IPR031311">
    <property type="entry name" value="CHIT_BIND_RR_consensus"/>
</dbReference>
<feature type="compositionally biased region" description="Basic residues" evidence="8">
    <location>
        <begin position="329"/>
        <end position="345"/>
    </location>
</feature>
<evidence type="ECO:0000256" key="6">
    <source>
        <dbReference type="ARBA" id="ARBA00023136"/>
    </source>
</evidence>
<dbReference type="PROSITE" id="PS00233">
    <property type="entry name" value="CHIT_BIND_RR_1"/>
    <property type="match status" value="1"/>
</dbReference>
<keyword evidence="5 9" id="KW-1133">Transmembrane helix</keyword>
<evidence type="ECO:0000256" key="7">
    <source>
        <dbReference type="PROSITE-ProRule" id="PRU00497"/>
    </source>
</evidence>
<gene>
    <name evidence="10" type="ORF">AFUS01_LOCUS15559</name>
</gene>
<comment type="subcellular location">
    <subcellularLocation>
        <location evidence="1">Cell membrane</location>
        <topology evidence="1">Multi-pass membrane protein</topology>
    </subcellularLocation>
</comment>
<organism evidence="10 11">
    <name type="scientific">Allacma fusca</name>
    <dbReference type="NCBI Taxonomy" id="39272"/>
    <lineage>
        <taxon>Eukaryota</taxon>
        <taxon>Metazoa</taxon>
        <taxon>Ecdysozoa</taxon>
        <taxon>Arthropoda</taxon>
        <taxon>Hexapoda</taxon>
        <taxon>Collembola</taxon>
        <taxon>Symphypleona</taxon>
        <taxon>Sminthuridae</taxon>
        <taxon>Allacma</taxon>
    </lineage>
</organism>
<reference evidence="10" key="1">
    <citation type="submission" date="2021-06" db="EMBL/GenBank/DDBJ databases">
        <authorList>
            <person name="Hodson N. C."/>
            <person name="Mongue J. A."/>
            <person name="Jaron S. K."/>
        </authorList>
    </citation>
    <scope>NUCLEOTIDE SEQUENCE</scope>
</reference>
<dbReference type="Pfam" id="PF08395">
    <property type="entry name" value="7tm_7"/>
    <property type="match status" value="1"/>
</dbReference>
<dbReference type="GO" id="GO:0031012">
    <property type="term" value="C:extracellular matrix"/>
    <property type="evidence" value="ECO:0007669"/>
    <property type="project" value="TreeGrafter"/>
</dbReference>
<protein>
    <submittedName>
        <fullName evidence="10">Uncharacterized protein</fullName>
    </submittedName>
</protein>
<dbReference type="PANTHER" id="PTHR12236:SF79">
    <property type="entry name" value="CUTICULAR PROTEIN 50CB-RELATED"/>
    <property type="match status" value="1"/>
</dbReference>
<evidence type="ECO:0000256" key="3">
    <source>
        <dbReference type="ARBA" id="ARBA00022475"/>
    </source>
</evidence>
<dbReference type="AlphaFoldDB" id="A0A8J2K2R6"/>
<name>A0A8J2K2R6_9HEXA</name>
<dbReference type="EMBL" id="CAJVCH010138499">
    <property type="protein sequence ID" value="CAG7726661.1"/>
    <property type="molecule type" value="Genomic_DNA"/>
</dbReference>
<dbReference type="GO" id="GO:0050909">
    <property type="term" value="P:sensory perception of taste"/>
    <property type="evidence" value="ECO:0007669"/>
    <property type="project" value="InterPro"/>
</dbReference>
<evidence type="ECO:0000256" key="4">
    <source>
        <dbReference type="ARBA" id="ARBA00022692"/>
    </source>
</evidence>
<keyword evidence="6 9" id="KW-0472">Membrane</keyword>
<dbReference type="GO" id="GO:0042302">
    <property type="term" value="F:structural constituent of cuticle"/>
    <property type="evidence" value="ECO:0007669"/>
    <property type="project" value="UniProtKB-UniRule"/>
</dbReference>
<evidence type="ECO:0000256" key="8">
    <source>
        <dbReference type="SAM" id="MobiDB-lite"/>
    </source>
</evidence>
<dbReference type="PANTHER" id="PTHR12236">
    <property type="entry name" value="STRUCTURAL CONTITUENT OF CUTICLE"/>
    <property type="match status" value="1"/>
</dbReference>
<evidence type="ECO:0000313" key="11">
    <source>
        <dbReference type="Proteomes" id="UP000708208"/>
    </source>
</evidence>
<feature type="region of interest" description="Disordered" evidence="8">
    <location>
        <begin position="268"/>
        <end position="297"/>
    </location>
</feature>
<evidence type="ECO:0000256" key="1">
    <source>
        <dbReference type="ARBA" id="ARBA00004651"/>
    </source>
</evidence>
<dbReference type="InterPro" id="IPR000618">
    <property type="entry name" value="Insect_cuticle"/>
</dbReference>
<proteinExistence type="predicted"/>
<evidence type="ECO:0000256" key="2">
    <source>
        <dbReference type="ARBA" id="ARBA00022460"/>
    </source>
</evidence>
<keyword evidence="2 7" id="KW-0193">Cuticle</keyword>
<feature type="transmembrane region" description="Helical" evidence="9">
    <location>
        <begin position="198"/>
        <end position="218"/>
    </location>
</feature>
<dbReference type="Pfam" id="PF00379">
    <property type="entry name" value="Chitin_bind_4"/>
    <property type="match status" value="1"/>
</dbReference>
<dbReference type="InterPro" id="IPR051217">
    <property type="entry name" value="Insect_Cuticle_Struc_Prot"/>
</dbReference>
<feature type="compositionally biased region" description="Basic and acidic residues" evidence="8">
    <location>
        <begin position="274"/>
        <end position="290"/>
    </location>
</feature>
<feature type="region of interest" description="Disordered" evidence="8">
    <location>
        <begin position="324"/>
        <end position="380"/>
    </location>
</feature>
<dbReference type="GO" id="GO:0005886">
    <property type="term" value="C:plasma membrane"/>
    <property type="evidence" value="ECO:0007669"/>
    <property type="project" value="UniProtKB-SubCell"/>
</dbReference>
<dbReference type="GO" id="GO:0005615">
    <property type="term" value="C:extracellular space"/>
    <property type="evidence" value="ECO:0007669"/>
    <property type="project" value="TreeGrafter"/>
</dbReference>
<sequence length="1067" mass="119783">MVLMCKMVQELFRQMENFVSDKSWPEIDSIRRKEPYFHSYSEEMARVDPQHSRALISKEFDLARFMDFILNSLYPLIAFSRLYIKTAMAEAIIHEESLVAKEIVGICLKSRSLDKPTRMELNMIYQELTQTPTKITLGKYATLDTGLFLRIINQYVTYLIVLLQFAGGTNQRKDRCTKFNLFRDFLEYARTLDQDLSIFIYLVSTMAVLLCLLLCLAAEGTRQLKRDSLFGESIFDESVINSKNDEFIPVENFPNIFELFNEPMANNSDIPSVEYHDESLESSEERKEPTESVFLEETTTESYISAKPLVRDQLTQENIKSKINQQLKQRFRPMRKNKKSGRSKSSKNGAQADQLQGDGTSPIAKAYGKPGEPFGGPRKPYHFAYSVKNKYGNNFNQEETSDGNTITGQYRVLLPDGRLQTVVYIADWKHGYNAVVTYEGESKQDDQYEVPKFPKPTPAIPKALIYRPIIEKPTIVDPSSIGPINNNNAFNFPTFTQPILNHPGIVQSIQQDHQVPSQPPSIPQPIVNHQSVVHIPAYHTQQDKPFRPSPPDKSSWQPMQPNYGFPVQQALVGPQPVIPLPHSNNHGGKSLYNPGHVVFQHHNYKINHPTPGGYSQVHYRQTIESSSGYDVDDDYDRQNVRYAHQFPGIPLQPFSPQYVIQGHVLTSKVPHPNQGFLSSESQKSVQLSPAEKMQSYSNKNSPDDKPMFDAHINDQGLINSKLAGHINNLPFIRRPVSGAGNNPQSLGSALFFRPNFTLINHGKFKSGPAEFLPVQQNQQLHSQLSGQMPTPTVTTFPHPHINLVSSNGIFKSELKNQSKAHVTTVAKPESVTQAESLQHNVYRKHSESTSKLKNATFGISGVTPSQNVNKVSYNATHSLIPLPKDFIAKSIYAHINSLRRGNPIPAESVLKSIVENAASPVINPGLNGLSPVTTPMPKYKSLRFSRGQSSSFKIGRSTDVVHESQIPSTMTPFLENLDENETTAFSTTTITPNNNGAMTEQELELLQLPLNKTETATPGMDLHVNTSMSAGTAAKGTVVVINARDNYTKIKRVRYRNRKSNSNGTII</sequence>
<dbReference type="InterPro" id="IPR013604">
    <property type="entry name" value="7TM_chemorcpt"/>
</dbReference>
<feature type="region of interest" description="Disordered" evidence="8">
    <location>
        <begin position="671"/>
        <end position="705"/>
    </location>
</feature>
<dbReference type="OrthoDB" id="6358661at2759"/>
<keyword evidence="3" id="KW-1003">Cell membrane</keyword>
<feature type="compositionally biased region" description="Polar residues" evidence="8">
    <location>
        <begin position="675"/>
        <end position="687"/>
    </location>
</feature>
<dbReference type="Proteomes" id="UP000708208">
    <property type="component" value="Unassembled WGS sequence"/>
</dbReference>
<keyword evidence="4 9" id="KW-0812">Transmembrane</keyword>